<protein>
    <submittedName>
        <fullName evidence="1">Uncharacterized protein</fullName>
    </submittedName>
</protein>
<organism evidence="1">
    <name type="scientific">viral metagenome</name>
    <dbReference type="NCBI Taxonomy" id="1070528"/>
    <lineage>
        <taxon>unclassified sequences</taxon>
        <taxon>metagenomes</taxon>
        <taxon>organismal metagenomes</taxon>
    </lineage>
</organism>
<dbReference type="AlphaFoldDB" id="A0A6M3XVN7"/>
<sequence length="148" mass="16669">MGLDAVVSLVSLFGPKVIDTVKGWIHRKDSPEATMASLAQSNPGALAEYVKAQTDMVRARIEQFNQDMPITTLSDKVPGWIAGLWWLLRVYRAAIRPAVITVAFVHIMYVVTATENMQEAATALSLIPEWIRYQYEIAISSWFGDRWK</sequence>
<accession>A0A6M3XVN7</accession>
<name>A0A6M3XVN7_9ZZZZ</name>
<gene>
    <name evidence="1" type="ORF">TM448B02850_0006</name>
</gene>
<evidence type="ECO:0000313" key="1">
    <source>
        <dbReference type="EMBL" id="QJI01952.1"/>
    </source>
</evidence>
<dbReference type="EMBL" id="MT144964">
    <property type="protein sequence ID" value="QJI01952.1"/>
    <property type="molecule type" value="Genomic_DNA"/>
</dbReference>
<reference evidence="1" key="1">
    <citation type="submission" date="2020-03" db="EMBL/GenBank/DDBJ databases">
        <title>The deep terrestrial virosphere.</title>
        <authorList>
            <person name="Holmfeldt K."/>
            <person name="Nilsson E."/>
            <person name="Simone D."/>
            <person name="Lopez-Fernandez M."/>
            <person name="Wu X."/>
            <person name="de Brujin I."/>
            <person name="Lundin D."/>
            <person name="Andersson A."/>
            <person name="Bertilsson S."/>
            <person name="Dopson M."/>
        </authorList>
    </citation>
    <scope>NUCLEOTIDE SEQUENCE</scope>
    <source>
        <strain evidence="1">TM448B02850</strain>
    </source>
</reference>
<proteinExistence type="predicted"/>